<gene>
    <name evidence="3" type="ORF">H9966_03205</name>
</gene>
<dbReference type="EMBL" id="DXBE01000026">
    <property type="protein sequence ID" value="HIZ68879.1"/>
    <property type="molecule type" value="Genomic_DNA"/>
</dbReference>
<feature type="domain" description="Putative auto-transporter adhesin head GIN" evidence="2">
    <location>
        <begin position="58"/>
        <end position="219"/>
    </location>
</feature>
<reference evidence="3" key="1">
    <citation type="journal article" date="2021" name="PeerJ">
        <title>Extensive microbial diversity within the chicken gut microbiome revealed by metagenomics and culture.</title>
        <authorList>
            <person name="Gilroy R."/>
            <person name="Ravi A."/>
            <person name="Getino M."/>
            <person name="Pursley I."/>
            <person name="Horton D.L."/>
            <person name="Alikhan N.F."/>
            <person name="Baker D."/>
            <person name="Gharbi K."/>
            <person name="Hall N."/>
            <person name="Watson M."/>
            <person name="Adriaenssens E.M."/>
            <person name="Foster-Nyarko E."/>
            <person name="Jarju S."/>
            <person name="Secka A."/>
            <person name="Antonio M."/>
            <person name="Oren A."/>
            <person name="Chaudhuri R.R."/>
            <person name="La Ragione R."/>
            <person name="Hildebrand F."/>
            <person name="Pallen M.J."/>
        </authorList>
    </citation>
    <scope>NUCLEOTIDE SEQUENCE</scope>
    <source>
        <strain evidence="3">ChiHecec3B27-8219</strain>
    </source>
</reference>
<dbReference type="AlphaFoldDB" id="A0A9D2FWX2"/>
<proteinExistence type="predicted"/>
<name>A0A9D2FWX2_9BACT</name>
<dbReference type="PANTHER" id="PTHR39200:SF1">
    <property type="entry name" value="AUTO-TRANSPORTER ADHESIN HEAD GIN DOMAIN-CONTAINING PROTEIN-RELATED"/>
    <property type="match status" value="1"/>
</dbReference>
<protein>
    <submittedName>
        <fullName evidence="3">DUF2807 domain-containing protein</fullName>
    </submittedName>
</protein>
<evidence type="ECO:0000313" key="4">
    <source>
        <dbReference type="Proteomes" id="UP000824055"/>
    </source>
</evidence>
<sequence length="294" mass="30324">MKRNILLAGIAMAACLLTGCSETADKSGKNGNSWSQGLLGARLEGSSNYVSKEFNVRDFDKVVVVGPMDVDYTQRAGERTVEVNTSDNLMDLIDIHIKGRTLYVGMKRNARISFKRMDVHITGGPLKSVTLAGSGDFTMKRGMRTGSFGLTLSGSGDVEVNGLDCEGDLAVALSGSGDIDLHGIAARSVQMTVAGSGDIEATGVKATAVETAIAGSGDIKLEGLTSEAVYTVAGSGDIVADNMVADGVEASVAGSGDIICHARKSLKANVAGSGEIGYKGNPAQVSKTKGVKEL</sequence>
<organism evidence="3 4">
    <name type="scientific">Candidatus Prevotella avicola</name>
    <dbReference type="NCBI Taxonomy" id="2838738"/>
    <lineage>
        <taxon>Bacteria</taxon>
        <taxon>Pseudomonadati</taxon>
        <taxon>Bacteroidota</taxon>
        <taxon>Bacteroidia</taxon>
        <taxon>Bacteroidales</taxon>
        <taxon>Prevotellaceae</taxon>
        <taxon>Prevotella</taxon>
    </lineage>
</organism>
<accession>A0A9D2FWX2</accession>
<keyword evidence="1" id="KW-0732">Signal</keyword>
<reference evidence="3" key="2">
    <citation type="submission" date="2021-04" db="EMBL/GenBank/DDBJ databases">
        <authorList>
            <person name="Gilroy R."/>
        </authorList>
    </citation>
    <scope>NUCLEOTIDE SEQUENCE</scope>
    <source>
        <strain evidence="3">ChiHecec3B27-8219</strain>
    </source>
</reference>
<evidence type="ECO:0000259" key="2">
    <source>
        <dbReference type="Pfam" id="PF10988"/>
    </source>
</evidence>
<dbReference type="PROSITE" id="PS51257">
    <property type="entry name" value="PROKAR_LIPOPROTEIN"/>
    <property type="match status" value="1"/>
</dbReference>
<dbReference type="PANTHER" id="PTHR39200">
    <property type="entry name" value="HYPOTHETICAL EXPORTED PROTEIN"/>
    <property type="match status" value="1"/>
</dbReference>
<feature type="signal peptide" evidence="1">
    <location>
        <begin position="1"/>
        <end position="23"/>
    </location>
</feature>
<dbReference type="Pfam" id="PF10988">
    <property type="entry name" value="DUF2807"/>
    <property type="match status" value="1"/>
</dbReference>
<dbReference type="Proteomes" id="UP000824055">
    <property type="component" value="Unassembled WGS sequence"/>
</dbReference>
<evidence type="ECO:0000256" key="1">
    <source>
        <dbReference type="SAM" id="SignalP"/>
    </source>
</evidence>
<dbReference type="InterPro" id="IPR021255">
    <property type="entry name" value="DUF2807"/>
</dbReference>
<evidence type="ECO:0000313" key="3">
    <source>
        <dbReference type="EMBL" id="HIZ68879.1"/>
    </source>
</evidence>
<comment type="caution">
    <text evidence="3">The sequence shown here is derived from an EMBL/GenBank/DDBJ whole genome shotgun (WGS) entry which is preliminary data.</text>
</comment>
<dbReference type="Gene3D" id="2.160.20.120">
    <property type="match status" value="2"/>
</dbReference>
<feature type="chain" id="PRO_5038866238" evidence="1">
    <location>
        <begin position="24"/>
        <end position="294"/>
    </location>
</feature>